<organism evidence="3 4">
    <name type="scientific">Blastopirellula marina</name>
    <dbReference type="NCBI Taxonomy" id="124"/>
    <lineage>
        <taxon>Bacteria</taxon>
        <taxon>Pseudomonadati</taxon>
        <taxon>Planctomycetota</taxon>
        <taxon>Planctomycetia</taxon>
        <taxon>Pirellulales</taxon>
        <taxon>Pirellulaceae</taxon>
        <taxon>Blastopirellula</taxon>
    </lineage>
</organism>
<dbReference type="InterPro" id="IPR007055">
    <property type="entry name" value="BON_dom"/>
</dbReference>
<feature type="domain" description="BON" evidence="2">
    <location>
        <begin position="45"/>
        <end position="116"/>
    </location>
</feature>
<accession>A0A2S8FMT2</accession>
<dbReference type="Pfam" id="PF04972">
    <property type="entry name" value="BON"/>
    <property type="match status" value="1"/>
</dbReference>
<dbReference type="PROSITE" id="PS50914">
    <property type="entry name" value="BON"/>
    <property type="match status" value="1"/>
</dbReference>
<comment type="caution">
    <text evidence="3">The sequence shown here is derived from an EMBL/GenBank/DDBJ whole genome shotgun (WGS) entry which is preliminary data.</text>
</comment>
<protein>
    <recommendedName>
        <fullName evidence="2">BON domain-containing protein</fullName>
    </recommendedName>
</protein>
<dbReference type="InterPro" id="IPR051686">
    <property type="entry name" value="Lipoprotein_DolP"/>
</dbReference>
<dbReference type="EMBL" id="PUIA01000035">
    <property type="protein sequence ID" value="PQO33496.1"/>
    <property type="molecule type" value="Genomic_DNA"/>
</dbReference>
<evidence type="ECO:0000313" key="3">
    <source>
        <dbReference type="EMBL" id="PQO33496.1"/>
    </source>
</evidence>
<dbReference type="PANTHER" id="PTHR34606">
    <property type="entry name" value="BON DOMAIN-CONTAINING PROTEIN"/>
    <property type="match status" value="1"/>
</dbReference>
<evidence type="ECO:0000256" key="1">
    <source>
        <dbReference type="SAM" id="MobiDB-lite"/>
    </source>
</evidence>
<sequence length="344" mass="37603">MRNQSLDSSNQRVKMNFLGGGTMSRLIHLAIIAAFMAVPAIAMGGDTEIAQSIVKQLQAKKSEGSLKGFNIGLRVEEGVVWLEGHVSNPEQHDLAIDIARRVSGVERVVDGVRIEGNVVAQPEATEPVSAPRDLAAGDLSKPAPQLQAAPMIQEVAQQVPAVPQIMEEPMLEPQGGFSFSPVQPVNAEAPSEDQSVLANQPTPAAPLRQLKPVPAGQPRPIPAQTPAYQVAANNNAAAANTHMAQQPMAAVAPPAYYPAQYGYGYYRPARYDHPHMPGYAWPAYAAHPNYAAVVYPRQYSPQAWPYIGPFYPYPQVPLGWRKVEMEWKDGWWTLDFKARRHSSF</sequence>
<dbReference type="PANTHER" id="PTHR34606:SF15">
    <property type="entry name" value="BON DOMAIN-CONTAINING PROTEIN"/>
    <property type="match status" value="1"/>
</dbReference>
<reference evidence="3 4" key="1">
    <citation type="submission" date="2018-02" db="EMBL/GenBank/DDBJ databases">
        <title>Comparative genomes isolates from brazilian mangrove.</title>
        <authorList>
            <person name="Araujo J.E."/>
            <person name="Taketani R.G."/>
            <person name="Silva M.C.P."/>
            <person name="Loureco M.V."/>
            <person name="Andreote F.D."/>
        </authorList>
    </citation>
    <scope>NUCLEOTIDE SEQUENCE [LARGE SCALE GENOMIC DNA]</scope>
    <source>
        <strain evidence="3 4">HEX-2 MGV</strain>
    </source>
</reference>
<gene>
    <name evidence="3" type="ORF">C5Y96_11725</name>
</gene>
<dbReference type="Proteomes" id="UP000240009">
    <property type="component" value="Unassembled WGS sequence"/>
</dbReference>
<dbReference type="AlphaFoldDB" id="A0A2S8FMT2"/>
<feature type="region of interest" description="Disordered" evidence="1">
    <location>
        <begin position="172"/>
        <end position="199"/>
    </location>
</feature>
<name>A0A2S8FMT2_9BACT</name>
<evidence type="ECO:0000259" key="2">
    <source>
        <dbReference type="PROSITE" id="PS50914"/>
    </source>
</evidence>
<evidence type="ECO:0000313" key="4">
    <source>
        <dbReference type="Proteomes" id="UP000240009"/>
    </source>
</evidence>
<dbReference type="Gene3D" id="3.30.1340.30">
    <property type="match status" value="1"/>
</dbReference>
<proteinExistence type="predicted"/>